<keyword evidence="3" id="KW-0732">Signal</keyword>
<feature type="chain" id="PRO_5002866408" evidence="3">
    <location>
        <begin position="21"/>
        <end position="354"/>
    </location>
</feature>
<dbReference type="HOGENOM" id="CLU_784111_0_0_1"/>
<dbReference type="AlphaFoldDB" id="B8C943"/>
<dbReference type="Proteomes" id="UP000001449">
    <property type="component" value="Chromosome 10"/>
</dbReference>
<dbReference type="GeneID" id="7447028"/>
<keyword evidence="2" id="KW-0472">Membrane</keyword>
<feature type="region of interest" description="Disordered" evidence="1">
    <location>
        <begin position="123"/>
        <end position="210"/>
    </location>
</feature>
<gene>
    <name evidence="4" type="ORF">THAPSDRAFT_8308</name>
</gene>
<dbReference type="KEGG" id="tps:THAPSDRAFT_8308"/>
<keyword evidence="2" id="KW-0812">Transmembrane</keyword>
<name>B8C943_THAPS</name>
<proteinExistence type="predicted"/>
<evidence type="ECO:0000256" key="2">
    <source>
        <dbReference type="SAM" id="Phobius"/>
    </source>
</evidence>
<evidence type="ECO:0000256" key="3">
    <source>
        <dbReference type="SAM" id="SignalP"/>
    </source>
</evidence>
<dbReference type="eggNOG" id="ENOG502T4CN">
    <property type="taxonomic scope" value="Eukaryota"/>
</dbReference>
<dbReference type="PaxDb" id="35128-Thaps8308"/>
<feature type="transmembrane region" description="Helical" evidence="2">
    <location>
        <begin position="306"/>
        <end position="329"/>
    </location>
</feature>
<feature type="compositionally biased region" description="Low complexity" evidence="1">
    <location>
        <begin position="123"/>
        <end position="150"/>
    </location>
</feature>
<keyword evidence="5" id="KW-1185">Reference proteome</keyword>
<accession>B8C943</accession>
<dbReference type="RefSeq" id="XP_002292788.1">
    <property type="nucleotide sequence ID" value="XM_002292752.1"/>
</dbReference>
<protein>
    <submittedName>
        <fullName evidence="4">Uncharacterized protein</fullName>
    </submittedName>
</protein>
<reference evidence="4 5" key="1">
    <citation type="journal article" date="2004" name="Science">
        <title>The genome of the diatom Thalassiosira pseudonana: ecology, evolution, and metabolism.</title>
        <authorList>
            <person name="Armbrust E.V."/>
            <person name="Berges J.A."/>
            <person name="Bowler C."/>
            <person name="Green B.R."/>
            <person name="Martinez D."/>
            <person name="Putnam N.H."/>
            <person name="Zhou S."/>
            <person name="Allen A.E."/>
            <person name="Apt K.E."/>
            <person name="Bechner M."/>
            <person name="Brzezinski M.A."/>
            <person name="Chaal B.K."/>
            <person name="Chiovitti A."/>
            <person name="Davis A.K."/>
            <person name="Demarest M.S."/>
            <person name="Detter J.C."/>
            <person name="Glavina T."/>
            <person name="Goodstein D."/>
            <person name="Hadi M.Z."/>
            <person name="Hellsten U."/>
            <person name="Hildebrand M."/>
            <person name="Jenkins B.D."/>
            <person name="Jurka J."/>
            <person name="Kapitonov V.V."/>
            <person name="Kroger N."/>
            <person name="Lau W.W."/>
            <person name="Lane T.W."/>
            <person name="Larimer F.W."/>
            <person name="Lippmeier J.C."/>
            <person name="Lucas S."/>
            <person name="Medina M."/>
            <person name="Montsant A."/>
            <person name="Obornik M."/>
            <person name="Parker M.S."/>
            <person name="Palenik B."/>
            <person name="Pazour G.J."/>
            <person name="Richardson P.M."/>
            <person name="Rynearson T.A."/>
            <person name="Saito M.A."/>
            <person name="Schwartz D.C."/>
            <person name="Thamatrakoln K."/>
            <person name="Valentin K."/>
            <person name="Vardi A."/>
            <person name="Wilkerson F.P."/>
            <person name="Rokhsar D.S."/>
        </authorList>
    </citation>
    <scope>NUCLEOTIDE SEQUENCE [LARGE SCALE GENOMIC DNA]</scope>
    <source>
        <strain evidence="4 5">CCMP1335</strain>
    </source>
</reference>
<sequence length="354" mass="36503">MNRLLSHFTIALALSFASSASPELPSSRRRGIMDGASLRDVGLATDQDTARLGKRTDDDTRATTNQIDRRLLPHPPLPHHHTSKGFKGCTGLSQDELVSNWPFQGPMPPCAVYVNNTLVLGTESTTTSSNSQSDNTTDSSSASEGSSSGSSPGGSNNGDGSSSSSSSGSSGNEDGASYDNGDGSSSSSSSNTDGSSSNGDGSSTNDNDDSPLQYFDLADCGTYSNVWVWDLALSCESSTSLENCECTSAEILFQYGALDCGTAEVPTCPDGCPVCNTCLRLLGCPMSSAQGQSRLPSGVESGIARALPIAIGLGAALASIILGLAAYHYKNRKQGAPLRSGLLNDSVPPVDSMI</sequence>
<keyword evidence="2" id="KW-1133">Transmembrane helix</keyword>
<dbReference type="EMBL" id="CM000646">
    <property type="protein sequence ID" value="EED89984.1"/>
    <property type="molecule type" value="Genomic_DNA"/>
</dbReference>
<reference evidence="4 5" key="2">
    <citation type="journal article" date="2008" name="Nature">
        <title>The Phaeodactylum genome reveals the evolutionary history of diatom genomes.</title>
        <authorList>
            <person name="Bowler C."/>
            <person name="Allen A.E."/>
            <person name="Badger J.H."/>
            <person name="Grimwood J."/>
            <person name="Jabbari K."/>
            <person name="Kuo A."/>
            <person name="Maheswari U."/>
            <person name="Martens C."/>
            <person name="Maumus F."/>
            <person name="Otillar R.P."/>
            <person name="Rayko E."/>
            <person name="Salamov A."/>
            <person name="Vandepoele K."/>
            <person name="Beszteri B."/>
            <person name="Gruber A."/>
            <person name="Heijde M."/>
            <person name="Katinka M."/>
            <person name="Mock T."/>
            <person name="Valentin K."/>
            <person name="Verret F."/>
            <person name="Berges J.A."/>
            <person name="Brownlee C."/>
            <person name="Cadoret J.P."/>
            <person name="Chiovitti A."/>
            <person name="Choi C.J."/>
            <person name="Coesel S."/>
            <person name="De Martino A."/>
            <person name="Detter J.C."/>
            <person name="Durkin C."/>
            <person name="Falciatore A."/>
            <person name="Fournet J."/>
            <person name="Haruta M."/>
            <person name="Huysman M.J."/>
            <person name="Jenkins B.D."/>
            <person name="Jiroutova K."/>
            <person name="Jorgensen R.E."/>
            <person name="Joubert Y."/>
            <person name="Kaplan A."/>
            <person name="Kroger N."/>
            <person name="Kroth P.G."/>
            <person name="La Roche J."/>
            <person name="Lindquist E."/>
            <person name="Lommer M."/>
            <person name="Martin-Jezequel V."/>
            <person name="Lopez P.J."/>
            <person name="Lucas S."/>
            <person name="Mangogna M."/>
            <person name="McGinnis K."/>
            <person name="Medlin L.K."/>
            <person name="Montsant A."/>
            <person name="Oudot-Le Secq M.P."/>
            <person name="Napoli C."/>
            <person name="Obornik M."/>
            <person name="Parker M.S."/>
            <person name="Petit J.L."/>
            <person name="Porcel B.M."/>
            <person name="Poulsen N."/>
            <person name="Robison M."/>
            <person name="Rychlewski L."/>
            <person name="Rynearson T.A."/>
            <person name="Schmutz J."/>
            <person name="Shapiro H."/>
            <person name="Siaut M."/>
            <person name="Stanley M."/>
            <person name="Sussman M.R."/>
            <person name="Taylor A.R."/>
            <person name="Vardi A."/>
            <person name="von Dassow P."/>
            <person name="Vyverman W."/>
            <person name="Willis A."/>
            <person name="Wyrwicz L.S."/>
            <person name="Rokhsar D.S."/>
            <person name="Weissenbach J."/>
            <person name="Armbrust E.V."/>
            <person name="Green B.R."/>
            <person name="Van de Peer Y."/>
            <person name="Grigoriev I.V."/>
        </authorList>
    </citation>
    <scope>NUCLEOTIDE SEQUENCE [LARGE SCALE GENOMIC DNA]</scope>
    <source>
        <strain evidence="4 5">CCMP1335</strain>
    </source>
</reference>
<feature type="compositionally biased region" description="Basic and acidic residues" evidence="1">
    <location>
        <begin position="48"/>
        <end position="71"/>
    </location>
</feature>
<feature type="compositionally biased region" description="Low complexity" evidence="1">
    <location>
        <begin position="158"/>
        <end position="205"/>
    </location>
</feature>
<evidence type="ECO:0000256" key="1">
    <source>
        <dbReference type="SAM" id="MobiDB-lite"/>
    </source>
</evidence>
<organism evidence="4 5">
    <name type="scientific">Thalassiosira pseudonana</name>
    <name type="common">Marine diatom</name>
    <name type="synonym">Cyclotella nana</name>
    <dbReference type="NCBI Taxonomy" id="35128"/>
    <lineage>
        <taxon>Eukaryota</taxon>
        <taxon>Sar</taxon>
        <taxon>Stramenopiles</taxon>
        <taxon>Ochrophyta</taxon>
        <taxon>Bacillariophyta</taxon>
        <taxon>Coscinodiscophyceae</taxon>
        <taxon>Thalassiosirophycidae</taxon>
        <taxon>Thalassiosirales</taxon>
        <taxon>Thalassiosiraceae</taxon>
        <taxon>Thalassiosira</taxon>
    </lineage>
</organism>
<feature type="region of interest" description="Disordered" evidence="1">
    <location>
        <begin position="46"/>
        <end position="83"/>
    </location>
</feature>
<feature type="signal peptide" evidence="3">
    <location>
        <begin position="1"/>
        <end position="20"/>
    </location>
</feature>
<evidence type="ECO:0000313" key="4">
    <source>
        <dbReference type="EMBL" id="EED89984.1"/>
    </source>
</evidence>
<dbReference type="InParanoid" id="B8C943"/>
<evidence type="ECO:0000313" key="5">
    <source>
        <dbReference type="Proteomes" id="UP000001449"/>
    </source>
</evidence>